<accession>A0A163W8Y1</accession>
<keyword evidence="4" id="KW-1185">Reference proteome</keyword>
<name>A0A163W8Y1_9FLAO</name>
<keyword evidence="1" id="KW-0175">Coiled coil</keyword>
<sequence length="435" mass="49998">MIAKIQLKLNNDVLLTVIKMVKHTDDYIVENITDALLISIKEDLINKLEDKAKNIQKQVSILDHNRKHSLVLKYHEAYSLYKLLDAVYAKELFSEDLHIKKIKRLITELNNKLDIFAKEEDITIVDEELLQDDMLTEEQTENKPGKILVLEEVENTPTKTDQIEMPILFDFSEAFAGEQEEETVTPNTTEEVSPVLELEIIELELTATPIIEENNNIEETILEEVELTTTPTIEGNNDIKETILEEVVTEQEENITSIEHLEELSIEETIFVTTEETELQSEVTSKEVFPTQETIYDTESDLFMSSMPEALPKLDWERITTEDRIESEETTNTKEKVAFSNPKYNELFNIAKTGINVDADDLVVKPENEESLKEEEPAHYGKTEVEVSQAKDVMQIEIFDLETVEAEQAETKPKKEKKKEKKTSTTEQIGQISLF</sequence>
<reference evidence="3 4" key="1">
    <citation type="submission" date="2016-01" db="EMBL/GenBank/DDBJ databases">
        <title>Whole genome sequencing of Myroides marinus L41.</title>
        <authorList>
            <person name="Hong K.W."/>
        </authorList>
    </citation>
    <scope>NUCLEOTIDE SEQUENCE [LARGE SCALE GENOMIC DNA]</scope>
    <source>
        <strain evidence="3 4">L41</strain>
    </source>
</reference>
<evidence type="ECO:0000256" key="1">
    <source>
        <dbReference type="SAM" id="Coils"/>
    </source>
</evidence>
<dbReference type="OrthoDB" id="1453989at2"/>
<dbReference type="Proteomes" id="UP000076630">
    <property type="component" value="Unassembled WGS sequence"/>
</dbReference>
<evidence type="ECO:0000313" key="4">
    <source>
        <dbReference type="Proteomes" id="UP000076630"/>
    </source>
</evidence>
<feature type="coiled-coil region" evidence="1">
    <location>
        <begin position="38"/>
        <end position="65"/>
    </location>
</feature>
<proteinExistence type="predicted"/>
<evidence type="ECO:0000313" key="3">
    <source>
        <dbReference type="EMBL" id="KZE76030.1"/>
    </source>
</evidence>
<gene>
    <name evidence="3" type="ORF">AV926_16645</name>
</gene>
<feature type="region of interest" description="Disordered" evidence="2">
    <location>
        <begin position="406"/>
        <end position="435"/>
    </location>
</feature>
<dbReference type="EMBL" id="LQNU01000079">
    <property type="protein sequence ID" value="KZE76030.1"/>
    <property type="molecule type" value="Genomic_DNA"/>
</dbReference>
<dbReference type="RefSeq" id="WP_038986084.1">
    <property type="nucleotide sequence ID" value="NZ_JWJO01000020.1"/>
</dbReference>
<dbReference type="AlphaFoldDB" id="A0A163W8Y1"/>
<comment type="caution">
    <text evidence="3">The sequence shown here is derived from an EMBL/GenBank/DDBJ whole genome shotgun (WGS) entry which is preliminary data.</text>
</comment>
<evidence type="ECO:0000256" key="2">
    <source>
        <dbReference type="SAM" id="MobiDB-lite"/>
    </source>
</evidence>
<organism evidence="3 4">
    <name type="scientific">Myroides marinus</name>
    <dbReference type="NCBI Taxonomy" id="703342"/>
    <lineage>
        <taxon>Bacteria</taxon>
        <taxon>Pseudomonadati</taxon>
        <taxon>Bacteroidota</taxon>
        <taxon>Flavobacteriia</taxon>
        <taxon>Flavobacteriales</taxon>
        <taxon>Flavobacteriaceae</taxon>
        <taxon>Myroides</taxon>
    </lineage>
</organism>
<protein>
    <submittedName>
        <fullName evidence="3">Uncharacterized protein</fullName>
    </submittedName>
</protein>